<dbReference type="AlphaFoldDB" id="A0A418LVV4"/>
<protein>
    <submittedName>
        <fullName evidence="1">Uncharacterized protein</fullName>
    </submittedName>
</protein>
<dbReference type="OrthoDB" id="957562at2"/>
<proteinExistence type="predicted"/>
<dbReference type="EMBL" id="QXED01000019">
    <property type="protein sequence ID" value="RIV17381.1"/>
    <property type="molecule type" value="Genomic_DNA"/>
</dbReference>
<evidence type="ECO:0000313" key="2">
    <source>
        <dbReference type="Proteomes" id="UP000283523"/>
    </source>
</evidence>
<sequence>MTQLMANQHSQTEGSKATTLIDETVRAFDQGQAVSLQEGISLITDWFSSVKNNHEAGKIMQPLTELRDELQTGSPNAGRMKQLLNQLADQTERLAAETEGDVPSRLNTLATALRNFAGQFSTAV</sequence>
<comment type="caution">
    <text evidence="1">The sequence shown here is derived from an EMBL/GenBank/DDBJ whole genome shotgun (WGS) entry which is preliminary data.</text>
</comment>
<reference evidence="1 2" key="1">
    <citation type="submission" date="2018-08" db="EMBL/GenBank/DDBJ databases">
        <title>Fibrisoma montanum sp. nov., isolated from Danxia mountain soil.</title>
        <authorList>
            <person name="Huang Y."/>
        </authorList>
    </citation>
    <scope>NUCLEOTIDE SEQUENCE [LARGE SCALE GENOMIC DNA]</scope>
    <source>
        <strain evidence="1 2">HYT19</strain>
    </source>
</reference>
<name>A0A418LVV4_9BACT</name>
<organism evidence="1 2">
    <name type="scientific">Fibrisoma montanum</name>
    <dbReference type="NCBI Taxonomy" id="2305895"/>
    <lineage>
        <taxon>Bacteria</taxon>
        <taxon>Pseudomonadati</taxon>
        <taxon>Bacteroidota</taxon>
        <taxon>Cytophagia</taxon>
        <taxon>Cytophagales</taxon>
        <taxon>Spirosomataceae</taxon>
        <taxon>Fibrisoma</taxon>
    </lineage>
</organism>
<keyword evidence="2" id="KW-1185">Reference proteome</keyword>
<gene>
    <name evidence="1" type="ORF">DYU11_32345</name>
</gene>
<accession>A0A418LVV4</accession>
<dbReference type="Proteomes" id="UP000283523">
    <property type="component" value="Unassembled WGS sequence"/>
</dbReference>
<evidence type="ECO:0000313" key="1">
    <source>
        <dbReference type="EMBL" id="RIV17381.1"/>
    </source>
</evidence>